<evidence type="ECO:0000313" key="9">
    <source>
        <dbReference type="EMBL" id="PWR76029.1"/>
    </source>
</evidence>
<keyword evidence="2" id="KW-0004">4Fe-4S</keyword>
<name>A0A2V2N857_9EURY</name>
<dbReference type="EMBL" id="QGMZ01000005">
    <property type="protein sequence ID" value="PWR76029.1"/>
    <property type="molecule type" value="Genomic_DNA"/>
</dbReference>
<dbReference type="InterPro" id="IPR050572">
    <property type="entry name" value="Fe-S_Ferredoxin"/>
</dbReference>
<keyword evidence="7" id="KW-0411">Iron-sulfur</keyword>
<evidence type="ECO:0000256" key="6">
    <source>
        <dbReference type="ARBA" id="ARBA00023004"/>
    </source>
</evidence>
<comment type="caution">
    <text evidence="9">The sequence shown here is derived from an EMBL/GenBank/DDBJ whole genome shotgun (WGS) entry which is preliminary data.</text>
</comment>
<dbReference type="GO" id="GO:0046872">
    <property type="term" value="F:metal ion binding"/>
    <property type="evidence" value="ECO:0007669"/>
    <property type="project" value="UniProtKB-KW"/>
</dbReference>
<keyword evidence="6" id="KW-0408">Iron</keyword>
<dbReference type="Gene3D" id="3.30.70.20">
    <property type="match status" value="2"/>
</dbReference>
<dbReference type="PROSITE" id="PS00198">
    <property type="entry name" value="4FE4S_FER_1"/>
    <property type="match status" value="2"/>
</dbReference>
<feature type="domain" description="4Fe-4S ferredoxin-type" evidence="8">
    <location>
        <begin position="72"/>
        <end position="101"/>
    </location>
</feature>
<keyword evidence="4" id="KW-0677">Repeat</keyword>
<dbReference type="GO" id="GO:0016491">
    <property type="term" value="F:oxidoreductase activity"/>
    <property type="evidence" value="ECO:0007669"/>
    <property type="project" value="UniProtKB-ARBA"/>
</dbReference>
<dbReference type="InterPro" id="IPR017896">
    <property type="entry name" value="4Fe4S_Fe-S-bd"/>
</dbReference>
<evidence type="ECO:0000313" key="10">
    <source>
        <dbReference type="Proteomes" id="UP000245934"/>
    </source>
</evidence>
<dbReference type="SUPFAM" id="SSF54862">
    <property type="entry name" value="4Fe-4S ferredoxins"/>
    <property type="match status" value="1"/>
</dbReference>
<dbReference type="Proteomes" id="UP000245934">
    <property type="component" value="Unassembled WGS sequence"/>
</dbReference>
<reference evidence="9 10" key="1">
    <citation type="submission" date="2018-05" db="EMBL/GenBank/DDBJ databases">
        <title>Draft genome of Methanospirillum stamsii Pt1.</title>
        <authorList>
            <person name="Dueholm M.S."/>
            <person name="Nielsen P.H."/>
            <person name="Bakmann L.F."/>
            <person name="Otzen D.E."/>
        </authorList>
    </citation>
    <scope>NUCLEOTIDE SEQUENCE [LARGE SCALE GENOMIC DNA]</scope>
    <source>
        <strain evidence="9 10">Pt1</strain>
    </source>
</reference>
<protein>
    <submittedName>
        <fullName evidence="9">4Fe-4S ferredoxin</fullName>
    </submittedName>
</protein>
<evidence type="ECO:0000256" key="1">
    <source>
        <dbReference type="ARBA" id="ARBA00022448"/>
    </source>
</evidence>
<dbReference type="PANTHER" id="PTHR43687">
    <property type="entry name" value="ADENYLYLSULFATE REDUCTASE, BETA SUBUNIT"/>
    <property type="match status" value="1"/>
</dbReference>
<dbReference type="RefSeq" id="WP_109939379.1">
    <property type="nucleotide sequence ID" value="NZ_CP176366.1"/>
</dbReference>
<dbReference type="Pfam" id="PF00037">
    <property type="entry name" value="Fer4"/>
    <property type="match status" value="1"/>
</dbReference>
<dbReference type="Pfam" id="PF12838">
    <property type="entry name" value="Fer4_7"/>
    <property type="match status" value="1"/>
</dbReference>
<dbReference type="Pfam" id="PF12800">
    <property type="entry name" value="Fer4_4"/>
    <property type="match status" value="1"/>
</dbReference>
<dbReference type="InterPro" id="IPR017900">
    <property type="entry name" value="4Fe4S_Fe_S_CS"/>
</dbReference>
<accession>A0A2V2N857</accession>
<evidence type="ECO:0000259" key="8">
    <source>
        <dbReference type="PROSITE" id="PS51379"/>
    </source>
</evidence>
<keyword evidence="1" id="KW-0813">Transport</keyword>
<evidence type="ECO:0000256" key="7">
    <source>
        <dbReference type="ARBA" id="ARBA00023014"/>
    </source>
</evidence>
<dbReference type="AlphaFoldDB" id="A0A2V2N857"/>
<evidence type="ECO:0000256" key="3">
    <source>
        <dbReference type="ARBA" id="ARBA00022723"/>
    </source>
</evidence>
<evidence type="ECO:0000256" key="4">
    <source>
        <dbReference type="ARBA" id="ARBA00022737"/>
    </source>
</evidence>
<keyword evidence="5" id="KW-0249">Electron transport</keyword>
<organism evidence="9 10">
    <name type="scientific">Methanospirillum stamsii</name>
    <dbReference type="NCBI Taxonomy" id="1277351"/>
    <lineage>
        <taxon>Archaea</taxon>
        <taxon>Methanobacteriati</taxon>
        <taxon>Methanobacteriota</taxon>
        <taxon>Stenosarchaea group</taxon>
        <taxon>Methanomicrobia</taxon>
        <taxon>Methanomicrobiales</taxon>
        <taxon>Methanospirillaceae</taxon>
        <taxon>Methanospirillum</taxon>
    </lineage>
</organism>
<sequence>MRFFYNYLQLIFRKEWLNSFFRPCTAPLETPFHARGVPEITGRACTHCYLCQMVCPAPGAIEVIKTGMPAVWNPKIYPGHCIRCGMCVEVCPEVVLASGRIFQKTVKSETWMQFSFHIQVNPVTCLGCGNCAVACPINRQVDKVLTSKGTLTSDEVILAVDKGLAKVFHEEKCTGCRTCEEHCPTRSIQVSRTLAMNQGYIYDDDDDFTES</sequence>
<dbReference type="PANTHER" id="PTHR43687:SF6">
    <property type="entry name" value="L-ASPARTATE SEMIALDEHYDE SULFURTRANSFERASE IRON-SULFUR SUBUNIT"/>
    <property type="match status" value="1"/>
</dbReference>
<feature type="domain" description="4Fe-4S ferredoxin-type" evidence="8">
    <location>
        <begin position="36"/>
        <end position="66"/>
    </location>
</feature>
<keyword evidence="10" id="KW-1185">Reference proteome</keyword>
<dbReference type="GeneID" id="97608499"/>
<feature type="domain" description="4Fe-4S ferredoxin-type" evidence="8">
    <location>
        <begin position="164"/>
        <end position="193"/>
    </location>
</feature>
<evidence type="ECO:0000256" key="2">
    <source>
        <dbReference type="ARBA" id="ARBA00022485"/>
    </source>
</evidence>
<keyword evidence="3" id="KW-0479">Metal-binding</keyword>
<gene>
    <name evidence="9" type="ORF">DLD82_01680</name>
</gene>
<proteinExistence type="predicted"/>
<dbReference type="OrthoDB" id="23478at2157"/>
<evidence type="ECO:0000256" key="5">
    <source>
        <dbReference type="ARBA" id="ARBA00022982"/>
    </source>
</evidence>
<dbReference type="PROSITE" id="PS51379">
    <property type="entry name" value="4FE4S_FER_2"/>
    <property type="match status" value="4"/>
</dbReference>
<dbReference type="GO" id="GO:0051539">
    <property type="term" value="F:4 iron, 4 sulfur cluster binding"/>
    <property type="evidence" value="ECO:0007669"/>
    <property type="project" value="UniProtKB-KW"/>
</dbReference>
<feature type="domain" description="4Fe-4S ferredoxin-type" evidence="8">
    <location>
        <begin position="116"/>
        <end position="138"/>
    </location>
</feature>